<dbReference type="Proteomes" id="UP000694001">
    <property type="component" value="Chromosome"/>
</dbReference>
<accession>A0A975YK11</accession>
<dbReference type="EMBL" id="CP076448">
    <property type="protein sequence ID" value="QXM25226.1"/>
    <property type="molecule type" value="Genomic_DNA"/>
</dbReference>
<dbReference type="RefSeq" id="WP_218286282.1">
    <property type="nucleotide sequence ID" value="NZ_CP076448.1"/>
</dbReference>
<name>A0A975YK11_9PROT</name>
<sequence length="207" mass="21556">MTTMISRFYASRRRAEAAAGELRNAGFRDVHRFGAAEGETAPDREGEIAALRAIGITRAMAETFADRMAAGNELVIVFAPFGKARLATTILDRHEPVGEAVAAPAPSAPMRQDATPLSTALGLSVLAKTKLPFESTFGIPSLTRPGWFATGGLGFGKANPAPFSSALGLPLLARGATPLSSMLGMRCLSSNPTPLSSTIGMPLLKGS</sequence>
<dbReference type="AlphaFoldDB" id="A0A975YK11"/>
<gene>
    <name evidence="1" type="ORF">KO353_02970</name>
</gene>
<evidence type="ECO:0000313" key="1">
    <source>
        <dbReference type="EMBL" id="QXM25226.1"/>
    </source>
</evidence>
<proteinExistence type="predicted"/>
<evidence type="ECO:0000313" key="2">
    <source>
        <dbReference type="Proteomes" id="UP000694001"/>
    </source>
</evidence>
<reference evidence="1" key="1">
    <citation type="submission" date="2021-06" db="EMBL/GenBank/DDBJ databases">
        <title>Elioraea tepida, sp. nov., a moderately thermophilic aerobic anoxygenic phototrophic bacterium isolated from an alkaline siliceous hot spring mat community in Yellowstone National Park, WY, USA.</title>
        <authorList>
            <person name="Saini M.K."/>
            <person name="Yoshida S."/>
            <person name="Sebastian A."/>
            <person name="Hirose S."/>
            <person name="Hara E."/>
            <person name="Tamaki H."/>
            <person name="Soulier N.T."/>
            <person name="Albert I."/>
            <person name="Hanada S."/>
            <person name="Bryant D.A."/>
            <person name="Tank M."/>
        </authorList>
    </citation>
    <scope>NUCLEOTIDE SEQUENCE</scope>
    <source>
        <strain evidence="1">MS-P2</strain>
    </source>
</reference>
<protein>
    <submittedName>
        <fullName evidence="1">Uncharacterized protein</fullName>
    </submittedName>
</protein>
<dbReference type="KEGG" id="elio:KO353_02970"/>
<keyword evidence="2" id="KW-1185">Reference proteome</keyword>
<organism evidence="1 2">
    <name type="scientific">Elioraea tepida</name>
    <dbReference type="NCBI Taxonomy" id="2843330"/>
    <lineage>
        <taxon>Bacteria</taxon>
        <taxon>Pseudomonadati</taxon>
        <taxon>Pseudomonadota</taxon>
        <taxon>Alphaproteobacteria</taxon>
        <taxon>Acetobacterales</taxon>
        <taxon>Elioraeaceae</taxon>
        <taxon>Elioraea</taxon>
    </lineage>
</organism>